<dbReference type="GO" id="GO:0005737">
    <property type="term" value="C:cytoplasm"/>
    <property type="evidence" value="ECO:0007669"/>
    <property type="project" value="TreeGrafter"/>
</dbReference>
<dbReference type="GO" id="GO:0005524">
    <property type="term" value="F:ATP binding"/>
    <property type="evidence" value="ECO:0007669"/>
    <property type="project" value="UniProtKB-UniRule"/>
</dbReference>
<feature type="region of interest" description="Disordered" evidence="11">
    <location>
        <begin position="318"/>
        <end position="350"/>
    </location>
</feature>
<evidence type="ECO:0000256" key="4">
    <source>
        <dbReference type="ARBA" id="ARBA00022679"/>
    </source>
</evidence>
<dbReference type="EMBL" id="JAINUG010000003">
    <property type="protein sequence ID" value="KAJ8417544.1"/>
    <property type="molecule type" value="Genomic_DNA"/>
</dbReference>
<dbReference type="SMART" id="SM00220">
    <property type="entry name" value="S_TKc"/>
    <property type="match status" value="1"/>
</dbReference>
<evidence type="ECO:0000256" key="7">
    <source>
        <dbReference type="ARBA" id="ARBA00022840"/>
    </source>
</evidence>
<keyword evidence="7 10" id="KW-0067">ATP-binding</keyword>
<feature type="compositionally biased region" description="Basic and acidic residues" evidence="11">
    <location>
        <begin position="290"/>
        <end position="301"/>
    </location>
</feature>
<dbReference type="AlphaFoldDB" id="A0AAD7TAW1"/>
<keyword evidence="6" id="KW-0418">Kinase</keyword>
<evidence type="ECO:0000256" key="11">
    <source>
        <dbReference type="SAM" id="MobiDB-lite"/>
    </source>
</evidence>
<dbReference type="Gene3D" id="3.30.200.20">
    <property type="entry name" value="Phosphorylase Kinase, domain 1"/>
    <property type="match status" value="1"/>
</dbReference>
<dbReference type="EC" id="2.7.11.1" evidence="2"/>
<feature type="region of interest" description="Disordered" evidence="11">
    <location>
        <begin position="488"/>
        <end position="512"/>
    </location>
</feature>
<feature type="domain" description="Protein kinase" evidence="12">
    <location>
        <begin position="24"/>
        <end position="280"/>
    </location>
</feature>
<dbReference type="GO" id="GO:0004674">
    <property type="term" value="F:protein serine/threonine kinase activity"/>
    <property type="evidence" value="ECO:0007669"/>
    <property type="project" value="UniProtKB-KW"/>
</dbReference>
<dbReference type="Pfam" id="PF00069">
    <property type="entry name" value="Pkinase"/>
    <property type="match status" value="1"/>
</dbReference>
<dbReference type="SUPFAM" id="SSF56112">
    <property type="entry name" value="Protein kinase-like (PK-like)"/>
    <property type="match status" value="1"/>
</dbReference>
<evidence type="ECO:0000256" key="10">
    <source>
        <dbReference type="PROSITE-ProRule" id="PRU10141"/>
    </source>
</evidence>
<evidence type="ECO:0000256" key="2">
    <source>
        <dbReference type="ARBA" id="ARBA00012513"/>
    </source>
</evidence>
<dbReference type="PROSITE" id="PS00107">
    <property type="entry name" value="PROTEIN_KINASE_ATP"/>
    <property type="match status" value="1"/>
</dbReference>
<feature type="compositionally biased region" description="Polar residues" evidence="11">
    <location>
        <begin position="488"/>
        <end position="505"/>
    </location>
</feature>
<organism evidence="13 14">
    <name type="scientific">Aldrovandia affinis</name>
    <dbReference type="NCBI Taxonomy" id="143900"/>
    <lineage>
        <taxon>Eukaryota</taxon>
        <taxon>Metazoa</taxon>
        <taxon>Chordata</taxon>
        <taxon>Craniata</taxon>
        <taxon>Vertebrata</taxon>
        <taxon>Euteleostomi</taxon>
        <taxon>Actinopterygii</taxon>
        <taxon>Neopterygii</taxon>
        <taxon>Teleostei</taxon>
        <taxon>Notacanthiformes</taxon>
        <taxon>Halosauridae</taxon>
        <taxon>Aldrovandia</taxon>
    </lineage>
</organism>
<name>A0AAD7TAW1_9TELE</name>
<evidence type="ECO:0000256" key="1">
    <source>
        <dbReference type="ARBA" id="ARBA00005505"/>
    </source>
</evidence>
<gene>
    <name evidence="13" type="ORF">AAFF_G00223870</name>
</gene>
<comment type="similarity">
    <text evidence="1">Belongs to the protein kinase superfamily. CAMK Ser/Thr protein kinase family. PIM subfamily.</text>
</comment>
<dbReference type="InterPro" id="IPR017441">
    <property type="entry name" value="Protein_kinase_ATP_BS"/>
</dbReference>
<dbReference type="Proteomes" id="UP001221898">
    <property type="component" value="Unassembled WGS sequence"/>
</dbReference>
<dbReference type="InterPro" id="IPR000719">
    <property type="entry name" value="Prot_kinase_dom"/>
</dbReference>
<dbReference type="GO" id="GO:0007346">
    <property type="term" value="P:regulation of mitotic cell cycle"/>
    <property type="evidence" value="ECO:0007669"/>
    <property type="project" value="TreeGrafter"/>
</dbReference>
<feature type="region of interest" description="Disordered" evidence="11">
    <location>
        <begin position="390"/>
        <end position="415"/>
    </location>
</feature>
<sequence>MGLCFSKRPKTISDNRKQDVNKYYRRGALLGRGGGGSVYAGIRISDGRPVALKYAEKWFGDRLFLPGEEFPVPREIGLTWLVNQQKGHPNVIRLHEWFDTPKHYVMVLERPDPCLDLDKWILMSENHALAEDQARAVMEQLLQALIHCQKHGVFHRDVKPGNILINTATLRVILIDFGCGDLWKDTPFYMFSGTDMFKAPEWYYDQVYSAGPATVWSVGVTLYGIVCGCLPFQTIEDVCMRSFTFPGTLSSEIRDFINQCLALEEENRPTLQELLLHPWLHPVSLETVSERRGVQSKRGREEEEEQALMHSEYLRLSSTSARPAECSQQGSERRGVQSKRGREEDEGQVLMHSEYLRLSSTSARPAEGSQQGSNEGRLHEGLQLPVSLFPGAEEDHTGDQLQQYGPQERRGRDEDEEQVLMHSEYLGLSSTRTRPAECSRQDFQSTASALHWLASKLQTCRAPITAWGPAPAALQLCVVSKYTAEVHNPQQHRNTQPRVSMQQASPHAIRYI</sequence>
<dbReference type="InterPro" id="IPR051138">
    <property type="entry name" value="PIM_Ser/Thr_kinase"/>
</dbReference>
<evidence type="ECO:0000256" key="3">
    <source>
        <dbReference type="ARBA" id="ARBA00022527"/>
    </source>
</evidence>
<dbReference type="Gene3D" id="1.10.510.10">
    <property type="entry name" value="Transferase(Phosphotransferase) domain 1"/>
    <property type="match status" value="1"/>
</dbReference>
<keyword evidence="5 10" id="KW-0547">Nucleotide-binding</keyword>
<comment type="catalytic activity">
    <reaction evidence="8">
        <text>L-threonyl-[protein] + ATP = O-phospho-L-threonyl-[protein] + ADP + H(+)</text>
        <dbReference type="Rhea" id="RHEA:46608"/>
        <dbReference type="Rhea" id="RHEA-COMP:11060"/>
        <dbReference type="Rhea" id="RHEA-COMP:11605"/>
        <dbReference type="ChEBI" id="CHEBI:15378"/>
        <dbReference type="ChEBI" id="CHEBI:30013"/>
        <dbReference type="ChEBI" id="CHEBI:30616"/>
        <dbReference type="ChEBI" id="CHEBI:61977"/>
        <dbReference type="ChEBI" id="CHEBI:456216"/>
        <dbReference type="EC" id="2.7.11.1"/>
    </reaction>
</comment>
<dbReference type="InterPro" id="IPR011009">
    <property type="entry name" value="Kinase-like_dom_sf"/>
</dbReference>
<dbReference type="PROSITE" id="PS00108">
    <property type="entry name" value="PROTEIN_KINASE_ST"/>
    <property type="match status" value="1"/>
</dbReference>
<feature type="compositionally biased region" description="Basic and acidic residues" evidence="11">
    <location>
        <begin position="331"/>
        <end position="343"/>
    </location>
</feature>
<dbReference type="PANTHER" id="PTHR22984">
    <property type="entry name" value="SERINE/THREONINE-PROTEIN KINASE PIM"/>
    <property type="match status" value="1"/>
</dbReference>
<evidence type="ECO:0000259" key="12">
    <source>
        <dbReference type="PROSITE" id="PS50011"/>
    </source>
</evidence>
<dbReference type="PROSITE" id="PS50011">
    <property type="entry name" value="PROTEIN_KINASE_DOM"/>
    <property type="match status" value="1"/>
</dbReference>
<dbReference type="GO" id="GO:0043066">
    <property type="term" value="P:negative regulation of apoptotic process"/>
    <property type="evidence" value="ECO:0007669"/>
    <property type="project" value="TreeGrafter"/>
</dbReference>
<evidence type="ECO:0000313" key="14">
    <source>
        <dbReference type="Proteomes" id="UP001221898"/>
    </source>
</evidence>
<feature type="compositionally biased region" description="Polar residues" evidence="11">
    <location>
        <begin position="318"/>
        <end position="330"/>
    </location>
</feature>
<comment type="catalytic activity">
    <reaction evidence="9">
        <text>L-seryl-[protein] + ATP = O-phospho-L-seryl-[protein] + ADP + H(+)</text>
        <dbReference type="Rhea" id="RHEA:17989"/>
        <dbReference type="Rhea" id="RHEA-COMP:9863"/>
        <dbReference type="Rhea" id="RHEA-COMP:11604"/>
        <dbReference type="ChEBI" id="CHEBI:15378"/>
        <dbReference type="ChEBI" id="CHEBI:29999"/>
        <dbReference type="ChEBI" id="CHEBI:30616"/>
        <dbReference type="ChEBI" id="CHEBI:83421"/>
        <dbReference type="ChEBI" id="CHEBI:456216"/>
        <dbReference type="EC" id="2.7.11.1"/>
    </reaction>
</comment>
<evidence type="ECO:0000256" key="6">
    <source>
        <dbReference type="ARBA" id="ARBA00022777"/>
    </source>
</evidence>
<evidence type="ECO:0000256" key="5">
    <source>
        <dbReference type="ARBA" id="ARBA00022741"/>
    </source>
</evidence>
<comment type="caution">
    <text evidence="13">The sequence shown here is derived from an EMBL/GenBank/DDBJ whole genome shotgun (WGS) entry which is preliminary data.</text>
</comment>
<keyword evidence="14" id="KW-1185">Reference proteome</keyword>
<proteinExistence type="inferred from homology"/>
<dbReference type="PANTHER" id="PTHR22984:SF11">
    <property type="entry name" value="AURORA KINASE-RELATED"/>
    <property type="match status" value="1"/>
</dbReference>
<feature type="region of interest" description="Disordered" evidence="11">
    <location>
        <begin position="290"/>
        <end position="309"/>
    </location>
</feature>
<dbReference type="InterPro" id="IPR008271">
    <property type="entry name" value="Ser/Thr_kinase_AS"/>
</dbReference>
<evidence type="ECO:0000256" key="9">
    <source>
        <dbReference type="ARBA" id="ARBA00048679"/>
    </source>
</evidence>
<accession>A0AAD7TAW1</accession>
<evidence type="ECO:0000256" key="8">
    <source>
        <dbReference type="ARBA" id="ARBA00047899"/>
    </source>
</evidence>
<evidence type="ECO:0000313" key="13">
    <source>
        <dbReference type="EMBL" id="KAJ8417544.1"/>
    </source>
</evidence>
<protein>
    <recommendedName>
        <fullName evidence="2">non-specific serine/threonine protein kinase</fullName>
        <ecNumber evidence="2">2.7.11.1</ecNumber>
    </recommendedName>
</protein>
<keyword evidence="4" id="KW-0808">Transferase</keyword>
<keyword evidence="3" id="KW-0723">Serine/threonine-protein kinase</keyword>
<reference evidence="13" key="1">
    <citation type="journal article" date="2023" name="Science">
        <title>Genome structures resolve the early diversification of teleost fishes.</title>
        <authorList>
            <person name="Parey E."/>
            <person name="Louis A."/>
            <person name="Montfort J."/>
            <person name="Bouchez O."/>
            <person name="Roques C."/>
            <person name="Iampietro C."/>
            <person name="Lluch J."/>
            <person name="Castinel A."/>
            <person name="Donnadieu C."/>
            <person name="Desvignes T."/>
            <person name="Floi Bucao C."/>
            <person name="Jouanno E."/>
            <person name="Wen M."/>
            <person name="Mejri S."/>
            <person name="Dirks R."/>
            <person name="Jansen H."/>
            <person name="Henkel C."/>
            <person name="Chen W.J."/>
            <person name="Zahm M."/>
            <person name="Cabau C."/>
            <person name="Klopp C."/>
            <person name="Thompson A.W."/>
            <person name="Robinson-Rechavi M."/>
            <person name="Braasch I."/>
            <person name="Lecointre G."/>
            <person name="Bobe J."/>
            <person name="Postlethwait J.H."/>
            <person name="Berthelot C."/>
            <person name="Roest Crollius H."/>
            <person name="Guiguen Y."/>
        </authorList>
    </citation>
    <scope>NUCLEOTIDE SEQUENCE</scope>
    <source>
        <strain evidence="13">NC1722</strain>
    </source>
</reference>
<feature type="binding site" evidence="10">
    <location>
        <position position="53"/>
    </location>
    <ligand>
        <name>ATP</name>
        <dbReference type="ChEBI" id="CHEBI:30616"/>
    </ligand>
</feature>